<comment type="caution">
    <text evidence="2">The sequence shown here is derived from an EMBL/GenBank/DDBJ whole genome shotgun (WGS) entry which is preliminary data.</text>
</comment>
<keyword evidence="1" id="KW-1133">Transmembrane helix</keyword>
<organism evidence="2 3">
    <name type="scientific">Durusdinium trenchii</name>
    <dbReference type="NCBI Taxonomy" id="1381693"/>
    <lineage>
        <taxon>Eukaryota</taxon>
        <taxon>Sar</taxon>
        <taxon>Alveolata</taxon>
        <taxon>Dinophyceae</taxon>
        <taxon>Suessiales</taxon>
        <taxon>Symbiodiniaceae</taxon>
        <taxon>Durusdinium</taxon>
    </lineage>
</organism>
<gene>
    <name evidence="2" type="ORF">CCMP2556_LOCUS4222</name>
</gene>
<sequence>MPRLHGFRGGTPLGGWASRVALLSLVGLGSLLVLPEDWHSQGTASSRSLQVLSQEEDDEAIKTGPFAELMRPHEMQPIWLLPLSNGIKQLLTFFVFGFDFKTKFKTGSARMKILSFCAGFVAKLAFIFLSLNSYVSDFRKFQSRKANNLDNLWQSALIFLAIWCTSHNFSAALGLWGSFTIQSPAVIFEDDIDRPRYLPASACWGFGAVEFPFFIGGARWLQFPKQIYALLLLPYVIPYMLLSYGTAILLVAWLILFTKCWCVMKLAWLVAAAVTCSVMYLFGSNQTGLQESWERIWPFVYLGGVQIYATYLVPPLIALLYGCLSCSSAGSIRRGLGLCKHEQDELEGEGDPLIDSCQNIGTEISHEMDAAQRDWDKEEGHHCECCAFCCVRLEGCAKYCAWLLPQRTLNIASDDRETLLRLDWSRLSTDFKFNQACMHHLAQYRHELDGVTEALHDFSPFDEPSSSDDEDSSCPTPYGKGCVDFCLGREMLFNYDVNERHAPSLRKQMKHENDENTIDDALIQVVLVTIRSISQIALQQTITIWLIRTLAASDFEGMIEAMRQTVTERTFDNYARHLATIGEQKLQQALNTVWGL</sequence>
<evidence type="ECO:0000256" key="1">
    <source>
        <dbReference type="SAM" id="Phobius"/>
    </source>
</evidence>
<feature type="transmembrane region" description="Helical" evidence="1">
    <location>
        <begin position="197"/>
        <end position="215"/>
    </location>
</feature>
<keyword evidence="3" id="KW-1185">Reference proteome</keyword>
<feature type="transmembrane region" description="Helical" evidence="1">
    <location>
        <begin position="16"/>
        <end position="34"/>
    </location>
</feature>
<feature type="transmembrane region" description="Helical" evidence="1">
    <location>
        <begin position="156"/>
        <end position="177"/>
    </location>
</feature>
<feature type="transmembrane region" description="Helical" evidence="1">
    <location>
        <begin position="113"/>
        <end position="135"/>
    </location>
</feature>
<dbReference type="EMBL" id="CAXAMN010001714">
    <property type="protein sequence ID" value="CAK8995896.1"/>
    <property type="molecule type" value="Genomic_DNA"/>
</dbReference>
<keyword evidence="1" id="KW-0472">Membrane</keyword>
<reference evidence="2 3" key="1">
    <citation type="submission" date="2024-02" db="EMBL/GenBank/DDBJ databases">
        <authorList>
            <person name="Chen Y."/>
            <person name="Shah S."/>
            <person name="Dougan E. K."/>
            <person name="Thang M."/>
            <person name="Chan C."/>
        </authorList>
    </citation>
    <scope>NUCLEOTIDE SEQUENCE [LARGE SCALE GENOMIC DNA]</scope>
</reference>
<dbReference type="Proteomes" id="UP001642484">
    <property type="component" value="Unassembled WGS sequence"/>
</dbReference>
<feature type="transmembrane region" description="Helical" evidence="1">
    <location>
        <begin position="227"/>
        <end position="254"/>
    </location>
</feature>
<name>A0ABP0I032_9DINO</name>
<accession>A0ABP0I032</accession>
<evidence type="ECO:0000313" key="2">
    <source>
        <dbReference type="EMBL" id="CAK8995896.1"/>
    </source>
</evidence>
<protein>
    <submittedName>
        <fullName evidence="2">Uncharacterized protein</fullName>
    </submittedName>
</protein>
<proteinExistence type="predicted"/>
<keyword evidence="1" id="KW-0812">Transmembrane</keyword>
<feature type="transmembrane region" description="Helical" evidence="1">
    <location>
        <begin position="266"/>
        <end position="284"/>
    </location>
</feature>
<feature type="transmembrane region" description="Helical" evidence="1">
    <location>
        <begin position="78"/>
        <end position="98"/>
    </location>
</feature>
<evidence type="ECO:0000313" key="3">
    <source>
        <dbReference type="Proteomes" id="UP001642484"/>
    </source>
</evidence>
<feature type="transmembrane region" description="Helical" evidence="1">
    <location>
        <begin position="296"/>
        <end position="321"/>
    </location>
</feature>